<feature type="domain" description="Zn(2)-C6 fungal-type" evidence="7">
    <location>
        <begin position="6"/>
        <end position="38"/>
    </location>
</feature>
<proteinExistence type="predicted"/>
<organism evidence="8 9">
    <name type="scientific">Emericellopsis atlantica</name>
    <dbReference type="NCBI Taxonomy" id="2614577"/>
    <lineage>
        <taxon>Eukaryota</taxon>
        <taxon>Fungi</taxon>
        <taxon>Dikarya</taxon>
        <taxon>Ascomycota</taxon>
        <taxon>Pezizomycotina</taxon>
        <taxon>Sordariomycetes</taxon>
        <taxon>Hypocreomycetidae</taxon>
        <taxon>Hypocreales</taxon>
        <taxon>Bionectriaceae</taxon>
        <taxon>Emericellopsis</taxon>
    </lineage>
</organism>
<dbReference type="PROSITE" id="PS50048">
    <property type="entry name" value="ZN2_CY6_FUNGAL_2"/>
    <property type="match status" value="1"/>
</dbReference>
<dbReference type="SUPFAM" id="SSF57701">
    <property type="entry name" value="Zn2/Cys6 DNA-binding domain"/>
    <property type="match status" value="1"/>
</dbReference>
<evidence type="ECO:0000259" key="7">
    <source>
        <dbReference type="PROSITE" id="PS50048"/>
    </source>
</evidence>
<keyword evidence="4" id="KW-0804">Transcription</keyword>
<keyword evidence="2" id="KW-0479">Metal-binding</keyword>
<dbReference type="CDD" id="cd00067">
    <property type="entry name" value="GAL4"/>
    <property type="match status" value="1"/>
</dbReference>
<dbReference type="OrthoDB" id="1924787at2759"/>
<dbReference type="InterPro" id="IPR001138">
    <property type="entry name" value="Zn2Cys6_DnaBD"/>
</dbReference>
<dbReference type="GO" id="GO:0000981">
    <property type="term" value="F:DNA-binding transcription factor activity, RNA polymerase II-specific"/>
    <property type="evidence" value="ECO:0007669"/>
    <property type="project" value="InterPro"/>
</dbReference>
<gene>
    <name evidence="8" type="ORF">F5Z01DRAFT_235563</name>
</gene>
<dbReference type="RefSeq" id="XP_046116122.1">
    <property type="nucleotide sequence ID" value="XM_046258359.1"/>
</dbReference>
<keyword evidence="5" id="KW-0539">Nucleus</keyword>
<evidence type="ECO:0000256" key="6">
    <source>
        <dbReference type="SAM" id="MobiDB-lite"/>
    </source>
</evidence>
<dbReference type="PANTHER" id="PTHR47338:SF16">
    <property type="entry name" value="TRANSCRIPTION FACTOR, PUTATIVE (AFU_ORTHOLOGUE AFUA_2G09360)-RELATED"/>
    <property type="match status" value="1"/>
</dbReference>
<dbReference type="AlphaFoldDB" id="A0A9P7ZIP5"/>
<comment type="caution">
    <text evidence="8">The sequence shown here is derived from an EMBL/GenBank/DDBJ whole genome shotgun (WGS) entry which is preliminary data.</text>
</comment>
<reference evidence="8" key="1">
    <citation type="journal article" date="2021" name="IMA Fungus">
        <title>Genomic characterization of three marine fungi, including Emericellopsis atlantica sp. nov. with signatures of a generalist lifestyle and marine biomass degradation.</title>
        <authorList>
            <person name="Hagestad O.C."/>
            <person name="Hou L."/>
            <person name="Andersen J.H."/>
            <person name="Hansen E.H."/>
            <person name="Altermark B."/>
            <person name="Li C."/>
            <person name="Kuhnert E."/>
            <person name="Cox R.J."/>
            <person name="Crous P.W."/>
            <person name="Spatafora J.W."/>
            <person name="Lail K."/>
            <person name="Amirebrahimi M."/>
            <person name="Lipzen A."/>
            <person name="Pangilinan J."/>
            <person name="Andreopoulos W."/>
            <person name="Hayes R.D."/>
            <person name="Ng V."/>
            <person name="Grigoriev I.V."/>
            <person name="Jackson S.A."/>
            <person name="Sutton T.D.S."/>
            <person name="Dobson A.D.W."/>
            <person name="Rama T."/>
        </authorList>
    </citation>
    <scope>NUCLEOTIDE SEQUENCE</scope>
    <source>
        <strain evidence="8">TS7</strain>
    </source>
</reference>
<dbReference type="InterPro" id="IPR050815">
    <property type="entry name" value="TF_fung"/>
</dbReference>
<dbReference type="SMART" id="SM00066">
    <property type="entry name" value="GAL4"/>
    <property type="match status" value="1"/>
</dbReference>
<dbReference type="GeneID" id="70289262"/>
<keyword evidence="9" id="KW-1185">Reference proteome</keyword>
<feature type="compositionally biased region" description="Polar residues" evidence="6">
    <location>
        <begin position="62"/>
        <end position="75"/>
    </location>
</feature>
<dbReference type="Pfam" id="PF04082">
    <property type="entry name" value="Fungal_trans"/>
    <property type="match status" value="1"/>
</dbReference>
<dbReference type="GO" id="GO:0005634">
    <property type="term" value="C:nucleus"/>
    <property type="evidence" value="ECO:0007669"/>
    <property type="project" value="UniProtKB-SubCell"/>
</dbReference>
<evidence type="ECO:0000313" key="8">
    <source>
        <dbReference type="EMBL" id="KAG9252198.1"/>
    </source>
</evidence>
<protein>
    <recommendedName>
        <fullName evidence="7">Zn(2)-C6 fungal-type domain-containing protein</fullName>
    </recommendedName>
</protein>
<dbReference type="GO" id="GO:0006351">
    <property type="term" value="P:DNA-templated transcription"/>
    <property type="evidence" value="ECO:0007669"/>
    <property type="project" value="InterPro"/>
</dbReference>
<sequence>MRRPKACATCRARRRKCIIEPGQERCEHCITHNTECVQELPRGGWYEQRALQQSQQPSQSPTNGHLSSGAPSPSSIQLGTPLPGIELILELVYLYFDYVHDQFHSLFHRPTFIQDVTQGHVPEGLLYGILGLAARFCTNPALEGTEPRDRGRKFMLEAEKRLNIRHIHLDTVRLAVLLGAGATGDGDTEAENMFYTIACRMAQMLGMPHRPAACALDREIDIRVWWTLCMIDVWSSTAVKLPRMQPVDGDGAPLPSDDLPFLHLQRGVTTPAPLIERRSPLISQMVLLNRILLAVNDFNQACVASPPSPVELENGVQLLVHQMESWLSNLPQDVRDNADNFRWFNLHGLGRPYAAVYLGYYHFGQLLYYQFLHVGNGVPAGSPARVYSDRCKYHSAQLCDMIYRAVFTPGSDVRYHMVGHVIVIASTVQIHTLLFSDDETQIADARRRLEKNFEILLLLRPYWPALDRIMGRLRAFHATCQTNMSSSFVLDRWMLQFLVAFGGNMDEKPGGAAATSPELEAFYNLDSLMSSSYD</sequence>
<dbReference type="Pfam" id="PF00172">
    <property type="entry name" value="Zn_clus"/>
    <property type="match status" value="1"/>
</dbReference>
<comment type="subcellular location">
    <subcellularLocation>
        <location evidence="1">Nucleus</location>
    </subcellularLocation>
</comment>
<dbReference type="EMBL" id="MU251263">
    <property type="protein sequence ID" value="KAG9252198.1"/>
    <property type="molecule type" value="Genomic_DNA"/>
</dbReference>
<dbReference type="InterPro" id="IPR007219">
    <property type="entry name" value="XnlR_reg_dom"/>
</dbReference>
<feature type="compositionally biased region" description="Low complexity" evidence="6">
    <location>
        <begin position="52"/>
        <end position="61"/>
    </location>
</feature>
<evidence type="ECO:0000256" key="1">
    <source>
        <dbReference type="ARBA" id="ARBA00004123"/>
    </source>
</evidence>
<dbReference type="InterPro" id="IPR036864">
    <property type="entry name" value="Zn2-C6_fun-type_DNA-bd_sf"/>
</dbReference>
<dbReference type="Gene3D" id="4.10.240.10">
    <property type="entry name" value="Zn(2)-C6 fungal-type DNA-binding domain"/>
    <property type="match status" value="1"/>
</dbReference>
<evidence type="ECO:0000256" key="3">
    <source>
        <dbReference type="ARBA" id="ARBA00023015"/>
    </source>
</evidence>
<accession>A0A9P7ZIP5</accession>
<evidence type="ECO:0000256" key="4">
    <source>
        <dbReference type="ARBA" id="ARBA00023163"/>
    </source>
</evidence>
<feature type="region of interest" description="Disordered" evidence="6">
    <location>
        <begin position="50"/>
        <end position="75"/>
    </location>
</feature>
<dbReference type="GO" id="GO:0008270">
    <property type="term" value="F:zinc ion binding"/>
    <property type="evidence" value="ECO:0007669"/>
    <property type="project" value="InterPro"/>
</dbReference>
<keyword evidence="3" id="KW-0805">Transcription regulation</keyword>
<dbReference type="Proteomes" id="UP000887229">
    <property type="component" value="Unassembled WGS sequence"/>
</dbReference>
<evidence type="ECO:0000256" key="2">
    <source>
        <dbReference type="ARBA" id="ARBA00022723"/>
    </source>
</evidence>
<name>A0A9P7ZIP5_9HYPO</name>
<evidence type="ECO:0000313" key="9">
    <source>
        <dbReference type="Proteomes" id="UP000887229"/>
    </source>
</evidence>
<dbReference type="GO" id="GO:0003677">
    <property type="term" value="F:DNA binding"/>
    <property type="evidence" value="ECO:0007669"/>
    <property type="project" value="InterPro"/>
</dbReference>
<evidence type="ECO:0000256" key="5">
    <source>
        <dbReference type="ARBA" id="ARBA00023242"/>
    </source>
</evidence>
<dbReference type="PANTHER" id="PTHR47338">
    <property type="entry name" value="ZN(II)2CYS6 TRANSCRIPTION FACTOR (EUROFUNG)-RELATED"/>
    <property type="match status" value="1"/>
</dbReference>
<dbReference type="SMART" id="SM00906">
    <property type="entry name" value="Fungal_trans"/>
    <property type="match status" value="1"/>
</dbReference>
<dbReference type="PROSITE" id="PS00463">
    <property type="entry name" value="ZN2_CY6_FUNGAL_1"/>
    <property type="match status" value="1"/>
</dbReference>
<dbReference type="CDD" id="cd12148">
    <property type="entry name" value="fungal_TF_MHR"/>
    <property type="match status" value="1"/>
</dbReference>